<proteinExistence type="predicted"/>
<protein>
    <submittedName>
        <fullName evidence="1">Uncharacterized protein</fullName>
    </submittedName>
</protein>
<sequence>MCNASLHSCLVFSLTMLHTNKWGREQDRGCRRILIAYLELYLAQDTVLCTALICHLSNRNKSRLKNN</sequence>
<dbReference type="EnsemblProtists" id="HpaT808104">
    <property type="protein sequence ID" value="HpaP808104"/>
    <property type="gene ID" value="HpaG808104"/>
</dbReference>
<dbReference type="AlphaFoldDB" id="M4BNW6"/>
<dbReference type="HOGENOM" id="CLU_2817949_0_0_1"/>
<keyword evidence="2" id="KW-1185">Reference proteome</keyword>
<name>M4BNW6_HYAAE</name>
<evidence type="ECO:0000313" key="2">
    <source>
        <dbReference type="Proteomes" id="UP000011713"/>
    </source>
</evidence>
<reference evidence="2" key="1">
    <citation type="journal article" date="2010" name="Science">
        <title>Signatures of adaptation to obligate biotrophy in the Hyaloperonospora arabidopsidis genome.</title>
        <authorList>
            <person name="Baxter L."/>
            <person name="Tripathy S."/>
            <person name="Ishaque N."/>
            <person name="Boot N."/>
            <person name="Cabral A."/>
            <person name="Kemen E."/>
            <person name="Thines M."/>
            <person name="Ah-Fong A."/>
            <person name="Anderson R."/>
            <person name="Badejoko W."/>
            <person name="Bittner-Eddy P."/>
            <person name="Boore J.L."/>
            <person name="Chibucos M.C."/>
            <person name="Coates M."/>
            <person name="Dehal P."/>
            <person name="Delehaunty K."/>
            <person name="Dong S."/>
            <person name="Downton P."/>
            <person name="Dumas B."/>
            <person name="Fabro G."/>
            <person name="Fronick C."/>
            <person name="Fuerstenberg S.I."/>
            <person name="Fulton L."/>
            <person name="Gaulin E."/>
            <person name="Govers F."/>
            <person name="Hughes L."/>
            <person name="Humphray S."/>
            <person name="Jiang R.H."/>
            <person name="Judelson H."/>
            <person name="Kamoun S."/>
            <person name="Kyung K."/>
            <person name="Meijer H."/>
            <person name="Minx P."/>
            <person name="Morris P."/>
            <person name="Nelson J."/>
            <person name="Phuntumart V."/>
            <person name="Qutob D."/>
            <person name="Rehmany A."/>
            <person name="Rougon-Cardoso A."/>
            <person name="Ryden P."/>
            <person name="Torto-Alalibo T."/>
            <person name="Studholme D."/>
            <person name="Wang Y."/>
            <person name="Win J."/>
            <person name="Wood J."/>
            <person name="Clifton S.W."/>
            <person name="Rogers J."/>
            <person name="Van den Ackerveken G."/>
            <person name="Jones J.D."/>
            <person name="McDowell J.M."/>
            <person name="Beynon J."/>
            <person name="Tyler B.M."/>
        </authorList>
    </citation>
    <scope>NUCLEOTIDE SEQUENCE [LARGE SCALE GENOMIC DNA]</scope>
    <source>
        <strain evidence="2">Emoy2</strain>
    </source>
</reference>
<dbReference type="Proteomes" id="UP000011713">
    <property type="component" value="Unassembled WGS sequence"/>
</dbReference>
<evidence type="ECO:0000313" key="1">
    <source>
        <dbReference type="EnsemblProtists" id="HpaP808104"/>
    </source>
</evidence>
<reference evidence="1" key="2">
    <citation type="submission" date="2015-06" db="UniProtKB">
        <authorList>
            <consortium name="EnsemblProtists"/>
        </authorList>
    </citation>
    <scope>IDENTIFICATION</scope>
    <source>
        <strain evidence="1">Emoy2</strain>
    </source>
</reference>
<organism evidence="1 2">
    <name type="scientific">Hyaloperonospora arabidopsidis (strain Emoy2)</name>
    <name type="common">Downy mildew agent</name>
    <name type="synonym">Peronospora arabidopsidis</name>
    <dbReference type="NCBI Taxonomy" id="559515"/>
    <lineage>
        <taxon>Eukaryota</taxon>
        <taxon>Sar</taxon>
        <taxon>Stramenopiles</taxon>
        <taxon>Oomycota</taxon>
        <taxon>Peronosporomycetes</taxon>
        <taxon>Peronosporales</taxon>
        <taxon>Peronosporaceae</taxon>
        <taxon>Hyaloperonospora</taxon>
    </lineage>
</organism>
<dbReference type="VEuPathDB" id="FungiDB:HpaG808104"/>
<dbReference type="EMBL" id="JH598476">
    <property type="status" value="NOT_ANNOTATED_CDS"/>
    <property type="molecule type" value="Genomic_DNA"/>
</dbReference>
<dbReference type="InParanoid" id="M4BNW6"/>
<accession>M4BNW6</accession>